<evidence type="ECO:0000259" key="3">
    <source>
        <dbReference type="SMART" id="SM00088"/>
    </source>
</evidence>
<dbReference type="SUPFAM" id="SSF46785">
    <property type="entry name" value="Winged helix' DNA-binding domain"/>
    <property type="match status" value="1"/>
</dbReference>
<sequence>MENIESVVERAQFLRHESPRECVAVYSQILDYPNDNETVVKVKETCTLELAEVFGELKDIASLSALLESSRNFFTVLSKAKAAKIGLPLWEPAFFEDEVVRFHMRFLSNELMEKNFLKIVEPYDVVEIGFVARKMELPEEEIVRKLSQMILDKKLSASLDQGKGLLIMLPSASQHVLAENVLSTITELNEVVDALKVRADTYNAKLQEM</sequence>
<dbReference type="GO" id="GO:0000502">
    <property type="term" value="C:proteasome complex"/>
    <property type="evidence" value="ECO:0007669"/>
    <property type="project" value="UniProtKB-KW"/>
</dbReference>
<comment type="caution">
    <text evidence="4">The sequence shown here is derived from an EMBL/GenBank/DDBJ whole genome shotgun (WGS) entry which is preliminary data.</text>
</comment>
<keyword evidence="2 4" id="KW-0647">Proteasome</keyword>
<gene>
    <name evidence="4" type="ORF">AV274_6458</name>
</gene>
<feature type="domain" description="PCI" evidence="3">
    <location>
        <begin position="102"/>
        <end position="185"/>
    </location>
</feature>
<dbReference type="PANTHER" id="PTHR10678">
    <property type="entry name" value="26S PROTEASOME NON-ATPASE REGULATORY SUBUNIT 11/COP9 SIGNALOSOME COMPLEX SUBUNIT 2"/>
    <property type="match status" value="1"/>
</dbReference>
<name>A0A196S3W5_BLAHN</name>
<dbReference type="InterPro" id="IPR050871">
    <property type="entry name" value="26S_Proteasome/COP9_Components"/>
</dbReference>
<dbReference type="InterPro" id="IPR000717">
    <property type="entry name" value="PCI_dom"/>
</dbReference>
<dbReference type="EMBL" id="LXWW01000577">
    <property type="protein sequence ID" value="OAO11845.1"/>
    <property type="molecule type" value="Genomic_DNA"/>
</dbReference>
<accession>A0A196S3W5</accession>
<evidence type="ECO:0000313" key="5">
    <source>
        <dbReference type="Proteomes" id="UP000078348"/>
    </source>
</evidence>
<dbReference type="Pfam" id="PF18055">
    <property type="entry name" value="RPN6_N"/>
    <property type="match status" value="1"/>
</dbReference>
<protein>
    <submittedName>
        <fullName evidence="4">26S proteasome non-ATPase regulatory subunit 11-like protein</fullName>
    </submittedName>
</protein>
<dbReference type="InterPro" id="IPR036390">
    <property type="entry name" value="WH_DNA-bd_sf"/>
</dbReference>
<dbReference type="STRING" id="478820.A0A196S3W5"/>
<dbReference type="AlphaFoldDB" id="A0A196S3W5"/>
<dbReference type="Gene3D" id="1.25.40.570">
    <property type="match status" value="2"/>
</dbReference>
<reference evidence="4 5" key="1">
    <citation type="submission" date="2016-05" db="EMBL/GenBank/DDBJ databases">
        <title>Nuclear genome of Blastocystis sp. subtype 1 NandII.</title>
        <authorList>
            <person name="Gentekaki E."/>
            <person name="Curtis B."/>
            <person name="Stairs C."/>
            <person name="Eme L."/>
            <person name="Herman E."/>
            <person name="Klimes V."/>
            <person name="Arias M.C."/>
            <person name="Elias M."/>
            <person name="Hilliou F."/>
            <person name="Klute M."/>
            <person name="Malik S.-B."/>
            <person name="Pightling A."/>
            <person name="Rachubinski R."/>
            <person name="Salas D."/>
            <person name="Schlacht A."/>
            <person name="Suga H."/>
            <person name="Archibald J."/>
            <person name="Ball S.G."/>
            <person name="Clark G."/>
            <person name="Dacks J."/>
            <person name="Van Der Giezen M."/>
            <person name="Tsaousis A."/>
            <person name="Roger A."/>
        </authorList>
    </citation>
    <scope>NUCLEOTIDE SEQUENCE [LARGE SCALE GENOMIC DNA]</scope>
    <source>
        <strain evidence="5">ATCC 50177 / NandII</strain>
    </source>
</reference>
<evidence type="ECO:0000256" key="1">
    <source>
        <dbReference type="ARBA" id="ARBA00007454"/>
    </source>
</evidence>
<comment type="similarity">
    <text evidence="1">Belongs to the proteasome subunit S9 family.</text>
</comment>
<evidence type="ECO:0000256" key="2">
    <source>
        <dbReference type="ARBA" id="ARBA00022942"/>
    </source>
</evidence>
<evidence type="ECO:0000313" key="4">
    <source>
        <dbReference type="EMBL" id="OAO11845.1"/>
    </source>
</evidence>
<dbReference type="OrthoDB" id="1418352at2759"/>
<keyword evidence="5" id="KW-1185">Reference proteome</keyword>
<dbReference type="Proteomes" id="UP000078348">
    <property type="component" value="Unassembled WGS sequence"/>
</dbReference>
<dbReference type="Pfam" id="PF01399">
    <property type="entry name" value="PCI"/>
    <property type="match status" value="1"/>
</dbReference>
<dbReference type="InterPro" id="IPR040773">
    <property type="entry name" value="Rpn6_N"/>
</dbReference>
<dbReference type="SMART" id="SM00088">
    <property type="entry name" value="PINT"/>
    <property type="match status" value="1"/>
</dbReference>
<proteinExistence type="inferred from homology"/>
<organism evidence="4 5">
    <name type="scientific">Blastocystis sp. subtype 1 (strain ATCC 50177 / NandII)</name>
    <dbReference type="NCBI Taxonomy" id="478820"/>
    <lineage>
        <taxon>Eukaryota</taxon>
        <taxon>Sar</taxon>
        <taxon>Stramenopiles</taxon>
        <taxon>Bigyra</taxon>
        <taxon>Opalozoa</taxon>
        <taxon>Opalinata</taxon>
        <taxon>Blastocystidae</taxon>
        <taxon>Blastocystis</taxon>
    </lineage>
</organism>